<dbReference type="Pfam" id="PF00493">
    <property type="entry name" value="MCM"/>
    <property type="match status" value="1"/>
</dbReference>
<proteinExistence type="inferred from homology"/>
<dbReference type="AlphaFoldDB" id="A0A397B7X8"/>
<evidence type="ECO:0000256" key="3">
    <source>
        <dbReference type="ARBA" id="ARBA00022741"/>
    </source>
</evidence>
<gene>
    <name evidence="10" type="ORF">DYB25_009528</name>
</gene>
<dbReference type="InterPro" id="IPR027417">
    <property type="entry name" value="P-loop_NTPase"/>
</dbReference>
<protein>
    <recommendedName>
        <fullName evidence="9">MCM C-terminal AAA(+) ATPase domain-containing protein</fullName>
    </recommendedName>
</protein>
<dbReference type="InterPro" id="IPR023213">
    <property type="entry name" value="CAT-like_dom_sf"/>
</dbReference>
<dbReference type="InterPro" id="IPR001208">
    <property type="entry name" value="MCM_dom"/>
</dbReference>
<dbReference type="PRINTS" id="PR01657">
    <property type="entry name" value="MCMFAMILY"/>
</dbReference>
<dbReference type="PANTHER" id="PTHR22589:SF103">
    <property type="entry name" value="CARNITINE O-ACETYL-TRANSFERASE, ISOFORM A-RELATED"/>
    <property type="match status" value="1"/>
</dbReference>
<dbReference type="Gene3D" id="3.40.50.300">
    <property type="entry name" value="P-loop containing nucleotide triphosphate hydrolases"/>
    <property type="match status" value="1"/>
</dbReference>
<dbReference type="PROSITE" id="PS00440">
    <property type="entry name" value="ACYLTRANSF_C_2"/>
    <property type="match status" value="1"/>
</dbReference>
<reference evidence="10 11" key="1">
    <citation type="submission" date="2018-08" db="EMBL/GenBank/DDBJ databases">
        <title>Aphanomyces genome sequencing and annotation.</title>
        <authorList>
            <person name="Minardi D."/>
            <person name="Oidtmann B."/>
            <person name="Van Der Giezen M."/>
            <person name="Studholme D.J."/>
        </authorList>
    </citation>
    <scope>NUCLEOTIDE SEQUENCE [LARGE SCALE GENOMIC DNA]</scope>
    <source>
        <strain evidence="10 11">Yx</strain>
    </source>
</reference>
<keyword evidence="3 7" id="KW-0547">Nucleotide-binding</keyword>
<dbReference type="InterPro" id="IPR000542">
    <property type="entry name" value="Carn_acyl_trans"/>
</dbReference>
<dbReference type="GO" id="GO:0016746">
    <property type="term" value="F:acyltransferase activity"/>
    <property type="evidence" value="ECO:0007669"/>
    <property type="project" value="UniProtKB-KW"/>
</dbReference>
<dbReference type="GO" id="GO:0005524">
    <property type="term" value="F:ATP binding"/>
    <property type="evidence" value="ECO:0007669"/>
    <property type="project" value="UniProtKB-KW"/>
</dbReference>
<comment type="similarity">
    <text evidence="1">Belongs to the carnitine/choline acetyltransferase family.</text>
</comment>
<dbReference type="PANTHER" id="PTHR22589">
    <property type="entry name" value="CARNITINE O-ACYLTRANSFERASE"/>
    <property type="match status" value="1"/>
</dbReference>
<evidence type="ECO:0000313" key="11">
    <source>
        <dbReference type="Proteomes" id="UP000266239"/>
    </source>
</evidence>
<comment type="caution">
    <text evidence="10">The sequence shown here is derived from an EMBL/GenBank/DDBJ whole genome shotgun (WGS) entry which is preliminary data.</text>
</comment>
<evidence type="ECO:0000256" key="5">
    <source>
        <dbReference type="ARBA" id="ARBA00023315"/>
    </source>
</evidence>
<feature type="active site" description="Proton acceptor" evidence="6">
    <location>
        <position position="654"/>
    </location>
</feature>
<feature type="non-terminal residue" evidence="10">
    <location>
        <position position="1"/>
    </location>
</feature>
<dbReference type="PROSITE" id="PS50051">
    <property type="entry name" value="MCM_2"/>
    <property type="match status" value="1"/>
</dbReference>
<sequence>ETVIQASSIRLKNVNGTARAMVTDDLRREFDQFWHAHHDTPLAGRDVILSSICPQVYGLFIVRAGLTCTAVKDGGEWMLEAGALVLADSITSHDRASIHEAMEQQTLSVAKAGLVCQLNTRTTVFAVTNPKGRRFDIILVLLDTVHKERSSDMRNAARTTIRLLESLTRISQDAVVAVYITETSKSADSMLGYESVLHKSFSADPTTEYYQHEHVILTHLVLTELATTPPPSTSPRNPSTTAPVSQQPTHISSQVGGQHGHQPRGMHGLMCRLWGYSINRLGRLEQRKPRDGAKLWRPTEAAKYLDSNSSVYLMVIRFNATQEDRMTSYPNGFRECWGDYREEEDLEVASQQLYKHQKSLPKLPVPSLADTCALYLQTVRPLTTDAEFVATKAAVHAFLKGPLGPVLQKRLEARAASRPNSSYLAEWWNTLGYLHVRDPVVFNVSYFFHFSDSVHLAQRSQVGRAASLLVASMAFRNQVASGTRPPETLGKGQTPLCSTAYKYMFNACRIPRRDADSYRIYDPSTHHHVVVMRHNKFFKVHQGPTPLSFLEWTSILTHILDVAGSIESSVGVLSSENRDVWADARTQLLADGNAATLRDIESAVLLLCLDDDAPTSRTDVSRALWHGNGRNRFYDKCIQLVVFGNGKAGLLAEHSMLDGMAMSVYADFILTGLHKQTIDLGDTTLTHAALLARLPAVTPLKVHMSAATLQAIASAERTFDATVAGHDVHVESFFGYGNHAIKSFQCSPDAFVQMAIQLAGRKHWGKSVATYEASQVRVFLHGRTETTRSCSSASHAFANMMVQTSPVDQLSVKVTLGLLLYPYDKPYCFFTAQAGLCRDACNAHVKYMKIAAQSKGVDRHLLGLRLCLQPGESAALFDDPVFARSKYWQISTSHLTHDLFDGWGWGEVVPDGVGIAYSIKKNSVHFNIACRKAIDGQPS</sequence>
<evidence type="ECO:0000259" key="9">
    <source>
        <dbReference type="PROSITE" id="PS50051"/>
    </source>
</evidence>
<dbReference type="EMBL" id="QUTA01005853">
    <property type="protein sequence ID" value="RHY13759.1"/>
    <property type="molecule type" value="Genomic_DNA"/>
</dbReference>
<dbReference type="InterPro" id="IPR039551">
    <property type="entry name" value="Cho/carn_acyl_trans"/>
</dbReference>
<evidence type="ECO:0000256" key="1">
    <source>
        <dbReference type="ARBA" id="ARBA00005232"/>
    </source>
</evidence>
<accession>A0A397B7X8</accession>
<organism evidence="10 11">
    <name type="scientific">Aphanomyces astaci</name>
    <name type="common">Crayfish plague agent</name>
    <dbReference type="NCBI Taxonomy" id="112090"/>
    <lineage>
        <taxon>Eukaryota</taxon>
        <taxon>Sar</taxon>
        <taxon>Stramenopiles</taxon>
        <taxon>Oomycota</taxon>
        <taxon>Saprolegniomycetes</taxon>
        <taxon>Saprolegniales</taxon>
        <taxon>Verrucalvaceae</taxon>
        <taxon>Aphanomyces</taxon>
    </lineage>
</organism>
<dbReference type="InterPro" id="IPR042231">
    <property type="entry name" value="Cho/carn_acyl_trans_2"/>
</dbReference>
<feature type="compositionally biased region" description="Polar residues" evidence="8">
    <location>
        <begin position="242"/>
        <end position="256"/>
    </location>
</feature>
<keyword evidence="7" id="KW-0238">DNA-binding</keyword>
<feature type="non-terminal residue" evidence="10">
    <location>
        <position position="939"/>
    </location>
</feature>
<evidence type="ECO:0000256" key="8">
    <source>
        <dbReference type="SAM" id="MobiDB-lite"/>
    </source>
</evidence>
<dbReference type="Gene3D" id="3.30.559.10">
    <property type="entry name" value="Chloramphenicol acetyltransferase-like domain"/>
    <property type="match status" value="1"/>
</dbReference>
<dbReference type="Gene3D" id="3.30.559.70">
    <property type="entry name" value="Choline/Carnitine o-acyltransferase, domain 2"/>
    <property type="match status" value="1"/>
</dbReference>
<keyword evidence="2" id="KW-0808">Transferase</keyword>
<dbReference type="InterPro" id="IPR031327">
    <property type="entry name" value="MCM"/>
</dbReference>
<evidence type="ECO:0000256" key="4">
    <source>
        <dbReference type="ARBA" id="ARBA00022840"/>
    </source>
</evidence>
<dbReference type="VEuPathDB" id="FungiDB:H257_11569"/>
<keyword evidence="4 7" id="KW-0067">ATP-binding</keyword>
<dbReference type="SMART" id="SM00350">
    <property type="entry name" value="MCM"/>
    <property type="match status" value="1"/>
</dbReference>
<feature type="domain" description="MCM C-terminal AAA(+) ATPase" evidence="9">
    <location>
        <begin position="75"/>
        <end position="146"/>
    </location>
</feature>
<evidence type="ECO:0000256" key="2">
    <source>
        <dbReference type="ARBA" id="ARBA00022679"/>
    </source>
</evidence>
<evidence type="ECO:0000256" key="7">
    <source>
        <dbReference type="RuleBase" id="RU004070"/>
    </source>
</evidence>
<keyword evidence="5" id="KW-0012">Acyltransferase</keyword>
<dbReference type="GO" id="GO:0003677">
    <property type="term" value="F:DNA binding"/>
    <property type="evidence" value="ECO:0007669"/>
    <property type="project" value="UniProtKB-KW"/>
</dbReference>
<comment type="similarity">
    <text evidence="7">Belongs to the MCM family.</text>
</comment>
<name>A0A397B7X8_APHAT</name>
<evidence type="ECO:0000256" key="6">
    <source>
        <dbReference type="PIRSR" id="PIRSR600542-1"/>
    </source>
</evidence>
<dbReference type="Proteomes" id="UP000266239">
    <property type="component" value="Unassembled WGS sequence"/>
</dbReference>
<feature type="region of interest" description="Disordered" evidence="8">
    <location>
        <begin position="226"/>
        <end position="263"/>
    </location>
</feature>
<evidence type="ECO:0000313" key="10">
    <source>
        <dbReference type="EMBL" id="RHY13759.1"/>
    </source>
</evidence>
<dbReference type="SUPFAM" id="SSF52777">
    <property type="entry name" value="CoA-dependent acyltransferases"/>
    <property type="match status" value="2"/>
</dbReference>
<dbReference type="Pfam" id="PF00755">
    <property type="entry name" value="Carn_acyltransf"/>
    <property type="match status" value="1"/>
</dbReference>